<gene>
    <name evidence="12" type="ORF">PVAG01_03643</name>
</gene>
<organism evidence="12 13">
    <name type="scientific">Phlyctema vagabunda</name>
    <dbReference type="NCBI Taxonomy" id="108571"/>
    <lineage>
        <taxon>Eukaryota</taxon>
        <taxon>Fungi</taxon>
        <taxon>Dikarya</taxon>
        <taxon>Ascomycota</taxon>
        <taxon>Pezizomycotina</taxon>
        <taxon>Leotiomycetes</taxon>
        <taxon>Helotiales</taxon>
        <taxon>Dermateaceae</taxon>
        <taxon>Phlyctema</taxon>
    </lineage>
</organism>
<keyword evidence="7 10" id="KW-0472">Membrane</keyword>
<keyword evidence="4 10" id="KW-0812">Transmembrane</keyword>
<evidence type="ECO:0000256" key="2">
    <source>
        <dbReference type="ARBA" id="ARBA00004922"/>
    </source>
</evidence>
<feature type="transmembrane region" description="Helical" evidence="10">
    <location>
        <begin position="545"/>
        <end position="565"/>
    </location>
</feature>
<comment type="caution">
    <text evidence="10">Lacks conserved residue(s) required for the propagation of feature annotation.</text>
</comment>
<evidence type="ECO:0000256" key="1">
    <source>
        <dbReference type="ARBA" id="ARBA00004477"/>
    </source>
</evidence>
<evidence type="ECO:0000256" key="10">
    <source>
        <dbReference type="RuleBase" id="RU365067"/>
    </source>
</evidence>
<keyword evidence="5 10" id="KW-0256">Endoplasmic reticulum</keyword>
<dbReference type="Pfam" id="PF04506">
    <property type="entry name" value="Rft-1"/>
    <property type="match status" value="1"/>
</dbReference>
<comment type="pathway">
    <text evidence="2">Protein modification; protein glycosylation.</text>
</comment>
<evidence type="ECO:0000256" key="3">
    <source>
        <dbReference type="ARBA" id="ARBA00010288"/>
    </source>
</evidence>
<keyword evidence="13" id="KW-1185">Reference proteome</keyword>
<evidence type="ECO:0000256" key="8">
    <source>
        <dbReference type="ARBA" id="ARBA00044793"/>
    </source>
</evidence>
<feature type="transmembrane region" description="Helical" evidence="10">
    <location>
        <begin position="239"/>
        <end position="261"/>
    </location>
</feature>
<comment type="caution">
    <text evidence="12">The sequence shown here is derived from an EMBL/GenBank/DDBJ whole genome shotgun (WGS) entry which is preliminary data.</text>
</comment>
<dbReference type="PANTHER" id="PTHR13117:SF5">
    <property type="entry name" value="PROTEIN RFT1 HOMOLOG"/>
    <property type="match status" value="1"/>
</dbReference>
<sequence length="566" mass="60967">MAANVQKDGITDAKPKTSAPVLSSSSSVQGASLLIALQFGSRALTFIVNQVLLRFLSPELLGIATQLEVYSISVLFFARESLRVALQRQTDTDKDAEETNSKRKDVSEGSRSQDDESKTRQFRSPIDGRTAAGRSQTVVNLAYVSIVLGIGFAVGLGKLYMKTVQAKDPSVLEQPYFRDSLNLYGHAAILELLAEPCFVVIQQKSKFKIRAAAEGISTVLRCVITCAAAVWGTRAGVDIGLAPFAFGQIAYAASLLTIYQVSTWRIASAGRFSLLPNPIRSSTQVSYFLSYFSRPLLSLGTSLFAQSALKHILTQGDTFLIASLASQKAQGIYALASNYGGLVARLVLQPIEESSRTYFGRLLSSIEGKPSKEKVMKANKDMHSLLRFYAILSVGILAIGPTVAPLLLSIVAGSRWTSSGAGQVLAVYCYYIPLLAINGITEAFVSSVATESEVNKQSAWMFAFSAGFIGSGYVFLRILNLGAEGLVWANTLNMIFRIIWSSIFVDSYFAQHGTRLSITSIIPQPLTIAAGVGTAAVLSQLRHTFTGGILDLIKAGATSLIFLILL</sequence>
<comment type="similarity">
    <text evidence="3 10">Belongs to the RFT1 family.</text>
</comment>
<dbReference type="PANTHER" id="PTHR13117">
    <property type="entry name" value="ENDOPLASMIC RETICULUM MULTISPAN TRANSMEMBRANE PROTEIN-RELATED"/>
    <property type="match status" value="1"/>
</dbReference>
<name>A0ABR4PM01_9HELO</name>
<feature type="region of interest" description="Disordered" evidence="11">
    <location>
        <begin position="88"/>
        <end position="126"/>
    </location>
</feature>
<proteinExistence type="inferred from homology"/>
<dbReference type="EMBL" id="JBFCZG010000003">
    <property type="protein sequence ID" value="KAL3424362.1"/>
    <property type="molecule type" value="Genomic_DNA"/>
</dbReference>
<feature type="transmembrane region" description="Helical" evidence="10">
    <location>
        <begin position="386"/>
        <end position="413"/>
    </location>
</feature>
<keyword evidence="6 10" id="KW-1133">Transmembrane helix</keyword>
<dbReference type="Proteomes" id="UP001629113">
    <property type="component" value="Unassembled WGS sequence"/>
</dbReference>
<keyword evidence="10" id="KW-0813">Transport</keyword>
<protein>
    <recommendedName>
        <fullName evidence="8 10">Man(5)GlcNAc(2)-PP-dolichol translocation protein RFT1</fullName>
    </recommendedName>
</protein>
<feature type="transmembrane region" description="Helical" evidence="10">
    <location>
        <begin position="485"/>
        <end position="509"/>
    </location>
</feature>
<evidence type="ECO:0000256" key="4">
    <source>
        <dbReference type="ARBA" id="ARBA00022692"/>
    </source>
</evidence>
<feature type="transmembrane region" description="Helical" evidence="10">
    <location>
        <begin position="459"/>
        <end position="479"/>
    </location>
</feature>
<evidence type="ECO:0000256" key="11">
    <source>
        <dbReference type="SAM" id="MobiDB-lite"/>
    </source>
</evidence>
<feature type="region of interest" description="Disordered" evidence="11">
    <location>
        <begin position="1"/>
        <end position="24"/>
    </location>
</feature>
<comment type="subcellular location">
    <subcellularLocation>
        <location evidence="1 10">Endoplasmic reticulum membrane</location>
        <topology evidence="1 10">Multi-pass membrane protein</topology>
    </subcellularLocation>
</comment>
<dbReference type="InterPro" id="IPR007594">
    <property type="entry name" value="RFT1"/>
</dbReference>
<evidence type="ECO:0000256" key="9">
    <source>
        <dbReference type="ARBA" id="ARBA00045912"/>
    </source>
</evidence>
<evidence type="ECO:0000313" key="13">
    <source>
        <dbReference type="Proteomes" id="UP001629113"/>
    </source>
</evidence>
<evidence type="ECO:0000256" key="7">
    <source>
        <dbReference type="ARBA" id="ARBA00023136"/>
    </source>
</evidence>
<comment type="function">
    <text evidence="9 10">Intramembrane glycolipid transporter that operates in the biosynthetic pathway of dolichol-linked oligosaccharides, the glycan precursors employed in protein asparagine (N)-glycosylation. The sequential addition of sugars to dolichol pyrophosphate produces dolichol-linked oligosaccharides containing fourteen sugars, including two GlcNAcs, nine mannoses and three glucoses. Once assembled, the oligosaccharide is transferred from the lipid to nascent proteins by oligosaccharyltransferases. The assembly of dolichol-linked oligosaccharides begins on the cytosolic side of the endoplasmic reticulum membrane and finishes in its lumen. RFT1 could mediate the translocation of the cytosolically oriented intermediate DolPP-GlcNAc2Man5, produced by ALG11, into the ER lumen where dolichol-linked oligosaccharides assembly continues. However, the intramembrane lipid transporter activity could not be confirmed in vitro.</text>
</comment>
<feature type="transmembrane region" description="Helical" evidence="10">
    <location>
        <begin position="521"/>
        <end position="539"/>
    </location>
</feature>
<feature type="compositionally biased region" description="Basic and acidic residues" evidence="11">
    <location>
        <begin position="90"/>
        <end position="119"/>
    </location>
</feature>
<feature type="transmembrane region" description="Helical" evidence="10">
    <location>
        <begin position="138"/>
        <end position="161"/>
    </location>
</feature>
<accession>A0ABR4PM01</accession>
<reference evidence="12 13" key="1">
    <citation type="submission" date="2024-06" db="EMBL/GenBank/DDBJ databases">
        <title>Complete genome of Phlyctema vagabunda strain 19-DSS-EL-015.</title>
        <authorList>
            <person name="Fiorenzani C."/>
        </authorList>
    </citation>
    <scope>NUCLEOTIDE SEQUENCE [LARGE SCALE GENOMIC DNA]</scope>
    <source>
        <strain evidence="12 13">19-DSS-EL-015</strain>
    </source>
</reference>
<evidence type="ECO:0000256" key="6">
    <source>
        <dbReference type="ARBA" id="ARBA00022989"/>
    </source>
</evidence>
<evidence type="ECO:0000256" key="5">
    <source>
        <dbReference type="ARBA" id="ARBA00022824"/>
    </source>
</evidence>
<feature type="transmembrane region" description="Helical" evidence="10">
    <location>
        <begin position="425"/>
        <end position="447"/>
    </location>
</feature>
<evidence type="ECO:0000313" key="12">
    <source>
        <dbReference type="EMBL" id="KAL3424362.1"/>
    </source>
</evidence>